<comment type="caution">
    <text evidence="6">The sequence shown here is derived from an EMBL/GenBank/DDBJ whole genome shotgun (WGS) entry which is preliminary data.</text>
</comment>
<dbReference type="GO" id="GO:0004065">
    <property type="term" value="F:arylsulfatase activity"/>
    <property type="evidence" value="ECO:0007669"/>
    <property type="project" value="UniProtKB-EC"/>
</dbReference>
<keyword evidence="7" id="KW-1185">Reference proteome</keyword>
<dbReference type="Gene3D" id="3.40.720.10">
    <property type="entry name" value="Alkaline Phosphatase, subunit A"/>
    <property type="match status" value="1"/>
</dbReference>
<sequence>MQNNCVTTICRTRKRIVNSNLGNNSKLFPANHPLKMTIFYHGLPVGPDYSRDQLPSSMPFLAGTCESFYMSVRVSQQEGTSVKNVVTILLLMLFLAADPLAVVGGDPANARKTNIVFIFADDWGWGDLGCHGHPYLKTPNIDRLAKEGTDFHRFTVASGVCSPSRTAVMTGHFPARYNIDGHFAWVPSNAKRGMPDWVNPSTPTLPKMLQSAGYATAHFGKWHLANNMIPDSPLPEEYGYDEYAAFNCAGEQMPVHQDAARAIAFMKKNAAANKPFFINLWMHEPHTPFHTLPEYRRRFPELDDADNVYASVLSHADDRIGELLAALDRLNLSDNTLVIFSSDNGPAGTGKAGKLTTMYDSATGEGFGIGCSVGTTGGRNGRKASILQGGIGVPFIARWPGKIKAGTIDDTSWISAVDLLPTLCEIAGASLPAGYQPDGMSHVATLQGTPAPVREKPLFWRGVPSRNGPLYSILDRKWRLLTDVNFEALELHDVDEDPLEQDNLISSHPAITNELLAKLRTWHTTLPEMPDPECFSKYRDEKVGPMPPELKPLFQFDPSR</sequence>
<dbReference type="InterPro" id="IPR017850">
    <property type="entry name" value="Alkaline_phosphatase_core_sf"/>
</dbReference>
<dbReference type="Pfam" id="PF00884">
    <property type="entry name" value="Sulfatase"/>
    <property type="match status" value="1"/>
</dbReference>
<evidence type="ECO:0000313" key="6">
    <source>
        <dbReference type="EMBL" id="TWU04788.1"/>
    </source>
</evidence>
<comment type="similarity">
    <text evidence="1">Belongs to the sulfatase family.</text>
</comment>
<evidence type="ECO:0000256" key="2">
    <source>
        <dbReference type="ARBA" id="ARBA00022723"/>
    </source>
</evidence>
<dbReference type="InterPro" id="IPR000917">
    <property type="entry name" value="Sulfatase_N"/>
</dbReference>
<proteinExistence type="inferred from homology"/>
<protein>
    <submittedName>
        <fullName evidence="6">Arylsulfatase</fullName>
        <ecNumber evidence="6">3.1.6.1</ecNumber>
    </submittedName>
</protein>
<dbReference type="AlphaFoldDB" id="A0A5C6AYN9"/>
<dbReference type="EMBL" id="SJPN01000003">
    <property type="protein sequence ID" value="TWU04788.1"/>
    <property type="molecule type" value="Genomic_DNA"/>
</dbReference>
<organism evidence="6 7">
    <name type="scientific">Stieleria varia</name>
    <dbReference type="NCBI Taxonomy" id="2528005"/>
    <lineage>
        <taxon>Bacteria</taxon>
        <taxon>Pseudomonadati</taxon>
        <taxon>Planctomycetota</taxon>
        <taxon>Planctomycetia</taxon>
        <taxon>Pirellulales</taxon>
        <taxon>Pirellulaceae</taxon>
        <taxon>Stieleria</taxon>
    </lineage>
</organism>
<evidence type="ECO:0000256" key="1">
    <source>
        <dbReference type="ARBA" id="ARBA00008779"/>
    </source>
</evidence>
<reference evidence="6 7" key="1">
    <citation type="submission" date="2019-02" db="EMBL/GenBank/DDBJ databases">
        <title>Deep-cultivation of Planctomycetes and their phenomic and genomic characterization uncovers novel biology.</title>
        <authorList>
            <person name="Wiegand S."/>
            <person name="Jogler M."/>
            <person name="Boedeker C."/>
            <person name="Pinto D."/>
            <person name="Vollmers J."/>
            <person name="Rivas-Marin E."/>
            <person name="Kohn T."/>
            <person name="Peeters S.H."/>
            <person name="Heuer A."/>
            <person name="Rast P."/>
            <person name="Oberbeckmann S."/>
            <person name="Bunk B."/>
            <person name="Jeske O."/>
            <person name="Meyerdierks A."/>
            <person name="Storesund J.E."/>
            <person name="Kallscheuer N."/>
            <person name="Luecker S."/>
            <person name="Lage O.M."/>
            <person name="Pohl T."/>
            <person name="Merkel B.J."/>
            <person name="Hornburger P."/>
            <person name="Mueller R.-W."/>
            <person name="Bruemmer F."/>
            <person name="Labrenz M."/>
            <person name="Spormann A.M."/>
            <person name="Op Den Camp H."/>
            <person name="Overmann J."/>
            <person name="Amann R."/>
            <person name="Jetten M.S.M."/>
            <person name="Mascher T."/>
            <person name="Medema M.H."/>
            <person name="Devos D.P."/>
            <person name="Kaster A.-K."/>
            <person name="Ovreas L."/>
            <person name="Rohde M."/>
            <person name="Galperin M.Y."/>
            <person name="Jogler C."/>
        </authorList>
    </citation>
    <scope>NUCLEOTIDE SEQUENCE [LARGE SCALE GENOMIC DNA]</scope>
    <source>
        <strain evidence="6 7">Pla52n</strain>
    </source>
</reference>
<evidence type="ECO:0000256" key="3">
    <source>
        <dbReference type="ARBA" id="ARBA00022801"/>
    </source>
</evidence>
<keyword evidence="2" id="KW-0479">Metal-binding</keyword>
<gene>
    <name evidence="6" type="primary">atsA_35</name>
    <name evidence="6" type="ORF">Pla52n_28320</name>
</gene>
<keyword evidence="3 6" id="KW-0378">Hydrolase</keyword>
<dbReference type="GO" id="GO:0046872">
    <property type="term" value="F:metal ion binding"/>
    <property type="evidence" value="ECO:0007669"/>
    <property type="project" value="UniProtKB-KW"/>
</dbReference>
<dbReference type="InterPro" id="IPR024607">
    <property type="entry name" value="Sulfatase_CS"/>
</dbReference>
<keyword evidence="4" id="KW-0106">Calcium</keyword>
<dbReference type="SUPFAM" id="SSF53649">
    <property type="entry name" value="Alkaline phosphatase-like"/>
    <property type="match status" value="1"/>
</dbReference>
<dbReference type="Gene3D" id="3.30.1120.10">
    <property type="match status" value="1"/>
</dbReference>
<evidence type="ECO:0000259" key="5">
    <source>
        <dbReference type="Pfam" id="PF00884"/>
    </source>
</evidence>
<dbReference type="PANTHER" id="PTHR42693:SF53">
    <property type="entry name" value="ENDO-4-O-SULFATASE"/>
    <property type="match status" value="1"/>
</dbReference>
<dbReference type="PROSITE" id="PS00523">
    <property type="entry name" value="SULFATASE_1"/>
    <property type="match status" value="1"/>
</dbReference>
<dbReference type="InterPro" id="IPR050738">
    <property type="entry name" value="Sulfatase"/>
</dbReference>
<dbReference type="PANTHER" id="PTHR42693">
    <property type="entry name" value="ARYLSULFATASE FAMILY MEMBER"/>
    <property type="match status" value="1"/>
</dbReference>
<evidence type="ECO:0000256" key="4">
    <source>
        <dbReference type="ARBA" id="ARBA00022837"/>
    </source>
</evidence>
<accession>A0A5C6AYN9</accession>
<evidence type="ECO:0000313" key="7">
    <source>
        <dbReference type="Proteomes" id="UP000320176"/>
    </source>
</evidence>
<name>A0A5C6AYN9_9BACT</name>
<dbReference type="EC" id="3.1.6.1" evidence="6"/>
<feature type="domain" description="Sulfatase N-terminal" evidence="5">
    <location>
        <begin position="114"/>
        <end position="428"/>
    </location>
</feature>
<dbReference type="Proteomes" id="UP000320176">
    <property type="component" value="Unassembled WGS sequence"/>
</dbReference>